<dbReference type="GO" id="GO:0006534">
    <property type="term" value="P:cysteine metabolic process"/>
    <property type="evidence" value="ECO:0000318"/>
    <property type="project" value="GO_Central"/>
</dbReference>
<dbReference type="DNASU" id="1172012"/>
<evidence type="ECO:0000313" key="3">
    <source>
        <dbReference type="EMBL" id="AAN57380.1"/>
    </source>
</evidence>
<dbReference type="HOGENOM" id="CLU_003433_2_1_6"/>
<name>Q8E973_SHEON</name>
<dbReference type="EMBL" id="AE014299">
    <property type="protein sequence ID" value="AAN57380.1"/>
    <property type="molecule type" value="Genomic_DNA"/>
</dbReference>
<reference evidence="3 4" key="1">
    <citation type="journal article" date="2002" name="Nat. Biotechnol.">
        <title>Genome sequence of the dissimilatory metal ion-reducing bacterium Shewanella oneidensis.</title>
        <authorList>
            <person name="Heidelberg J.F."/>
            <person name="Paulsen I.T."/>
            <person name="Nelson K.E."/>
            <person name="Gaidos E.J."/>
            <person name="Nelson W.C."/>
            <person name="Read T.D."/>
            <person name="Eisen J.A."/>
            <person name="Seshadri R."/>
            <person name="Ward N."/>
            <person name="Methe B."/>
            <person name="Clayton R.A."/>
            <person name="Meyer T."/>
            <person name="Tsapin A."/>
            <person name="Scott J."/>
            <person name="Beanan M."/>
            <person name="Brinkac L."/>
            <person name="Daugherty S."/>
            <person name="DeBoy R.T."/>
            <person name="Dodson R.J."/>
            <person name="Durkin A.S."/>
            <person name="Haft D.H."/>
            <person name="Kolonay J.F."/>
            <person name="Madupu R."/>
            <person name="Peterson J.D."/>
            <person name="Umayam L.A."/>
            <person name="White O."/>
            <person name="Wolf A.M."/>
            <person name="Vamathevan J."/>
            <person name="Weidman J."/>
            <person name="Impraim M."/>
            <person name="Lee K."/>
            <person name="Berry K."/>
            <person name="Lee C."/>
            <person name="Mueller J."/>
            <person name="Khouri H."/>
            <person name="Gill J."/>
            <person name="Utterback T.R."/>
            <person name="McDonald L.A."/>
            <person name="Feldblyum T.V."/>
            <person name="Smith H.O."/>
            <person name="Venter J.C."/>
            <person name="Nealson K.H."/>
            <person name="Fraser C.M."/>
        </authorList>
    </citation>
    <scope>NUCLEOTIDE SEQUENCE [LARGE SCALE GENOMIC DNA]</scope>
    <source>
        <strain evidence="4">ATCC 700550 / JCM 31522 / CIP 106686 / LMG 19005 / NCIMB 14063 / MR-1</strain>
    </source>
</reference>
<dbReference type="STRING" id="211586.SO_4413"/>
<dbReference type="Gene3D" id="3.90.1150.10">
    <property type="entry name" value="Aspartate Aminotransferase, domain 1"/>
    <property type="match status" value="1"/>
</dbReference>
<dbReference type="InterPro" id="IPR015424">
    <property type="entry name" value="PyrdxlP-dep_Trfase"/>
</dbReference>
<feature type="domain" description="Aminotransferase class V" evidence="2">
    <location>
        <begin position="106"/>
        <end position="364"/>
    </location>
</feature>
<evidence type="ECO:0000256" key="1">
    <source>
        <dbReference type="ARBA" id="ARBA00022898"/>
    </source>
</evidence>
<dbReference type="GO" id="GO:0030429">
    <property type="term" value="F:kynureninase activity"/>
    <property type="evidence" value="ECO:0007669"/>
    <property type="project" value="UniProtKB-EC"/>
</dbReference>
<dbReference type="EC" id="3.7.1.3" evidence="3"/>
<proteinExistence type="predicted"/>
<dbReference type="Pfam" id="PF00266">
    <property type="entry name" value="Aminotran_5"/>
    <property type="match status" value="1"/>
</dbReference>
<dbReference type="PaxDb" id="211586-SO_4413"/>
<reference evidence="3 4" key="4">
    <citation type="journal article" date="2011" name="BMC Genomics">
        <title>Genome-wide protein localization prediction strategies for gram negative bacteria.</title>
        <authorList>
            <person name="Romine M.F."/>
        </authorList>
    </citation>
    <scope>NUCLEOTIDE SEQUENCE [LARGE SCALE GENOMIC DNA]</scope>
    <source>
        <strain evidence="4">ATCC 700550 / JCM 31522 / CIP 106686 / LMG 19005 / NCIMB 14063 / MR-1</strain>
    </source>
</reference>
<dbReference type="PATRIC" id="fig|211586.12.peg.4275"/>
<dbReference type="InterPro" id="IPR015422">
    <property type="entry name" value="PyrdxlP-dep_Trfase_small"/>
</dbReference>
<dbReference type="InterPro" id="IPR015421">
    <property type="entry name" value="PyrdxlP-dep_Trfase_major"/>
</dbReference>
<dbReference type="AlphaFoldDB" id="Q8E973"/>
<dbReference type="InterPro" id="IPR000192">
    <property type="entry name" value="Aminotrans_V_dom"/>
</dbReference>
<reference evidence="3 4" key="3">
    <citation type="journal article" date="2008" name="Appl. Environ. Microbiol.">
        <title>Identification of mobile elements and pseudogenes in the Shewanella oneidensis MR-1 genome.</title>
        <authorList>
            <person name="Romine M.F."/>
            <person name="Carlson T.S."/>
            <person name="Norbeck A.D."/>
            <person name="McCue L.A."/>
            <person name="Lipton M.S."/>
        </authorList>
    </citation>
    <scope>NUCLEOTIDE SEQUENCE [LARGE SCALE GENOMIC DNA]</scope>
    <source>
        <strain evidence="4">ATCC 700550 / JCM 31522 / CIP 106686 / LMG 19005 / NCIMB 14063 / MR-1</strain>
    </source>
</reference>
<evidence type="ECO:0000313" key="4">
    <source>
        <dbReference type="Proteomes" id="UP000008186"/>
    </source>
</evidence>
<reference evidence="3 4" key="2">
    <citation type="journal article" date="2005" name="Proteomics">
        <title>Global detection and characterization of hypothetical proteins in Shewanella oneidensis MR-1 using LC-MS based proteomics.</title>
        <authorList>
            <person name="Elias D.A."/>
            <person name="Monroe M.E."/>
            <person name="Marshall M.J."/>
            <person name="Romine M.F."/>
            <person name="Belieav A.S."/>
            <person name="Fredrickson J.K."/>
            <person name="Anderson G.A."/>
            <person name="Smith R.D."/>
            <person name="Lipton M.S."/>
        </authorList>
    </citation>
    <scope>NUCLEOTIDE SEQUENCE [LARGE SCALE GENOMIC DNA]</scope>
    <source>
        <strain evidence="4">ATCC 700550 / JCM 31522 / CIP 106686 / LMG 19005 / NCIMB 14063 / MR-1</strain>
    </source>
</reference>
<dbReference type="GO" id="GO:0031071">
    <property type="term" value="F:cysteine desulfurase activity"/>
    <property type="evidence" value="ECO:0000318"/>
    <property type="project" value="GO_Central"/>
</dbReference>
<organism evidence="3 4">
    <name type="scientific">Shewanella oneidensis (strain ATCC 700550 / JCM 31522 / CIP 106686 / LMG 19005 / NCIMB 14063 / MR-1)</name>
    <dbReference type="NCBI Taxonomy" id="211586"/>
    <lineage>
        <taxon>Bacteria</taxon>
        <taxon>Pseudomonadati</taxon>
        <taxon>Pseudomonadota</taxon>
        <taxon>Gammaproteobacteria</taxon>
        <taxon>Alteromonadales</taxon>
        <taxon>Shewanellaceae</taxon>
        <taxon>Shewanella</taxon>
    </lineage>
</organism>
<dbReference type="OrthoDB" id="9764293at2"/>
<dbReference type="SUPFAM" id="SSF53383">
    <property type="entry name" value="PLP-dependent transferases"/>
    <property type="match status" value="1"/>
</dbReference>
<dbReference type="Gene3D" id="3.40.640.10">
    <property type="entry name" value="Type I PLP-dependent aspartate aminotransferase-like (Major domain)"/>
    <property type="match status" value="1"/>
</dbReference>
<dbReference type="eggNOG" id="COG0520">
    <property type="taxonomic scope" value="Bacteria"/>
</dbReference>
<dbReference type="PANTHER" id="PTHR43586:SF4">
    <property type="entry name" value="ISOPENICILLIN N EPIMERASE"/>
    <property type="match status" value="1"/>
</dbReference>
<keyword evidence="3" id="KW-0378">Hydrolase</keyword>
<gene>
    <name evidence="3" type="primary">kynU</name>
    <name evidence="3" type="ordered locus">SO_4413</name>
</gene>
<keyword evidence="1" id="KW-0663">Pyridoxal phosphate</keyword>
<sequence length="378" mass="41592">MLLNVKQDFCLAGPGYLLNHSVGRPLKSTEQALKQAFFAPWQESGREPWGQWLGVIDNFTAALASLFNGQPQDFCPQVNLSSALTKIVMSLDRLTRDLTRNGGAVVLMSEIDFPSMGFALKKALPASCELRFIPKSLDVTDPNVWDAHICDDVDLVFVSHAYSNTGQQAPLAQIISLARERGCLSLVDVAQSAGILPLDLAKLQPDFMIGSSVKWLCSGPGAAYLWVNPAILPECQPQDVGWFSHENPFEFDIHDFRYHPTALRFWGGTPSIAPYAIAAHSIEYFANIGSQVMREHNLQLMEPVVQALDNELVSPQEVDKRSGTIILQFGERQPQILAALAAANISVDTRSLGIRVSPHIYNDEADIARLLGVIKANR</sequence>
<keyword evidence="4" id="KW-1185">Reference proteome</keyword>
<evidence type="ECO:0000259" key="2">
    <source>
        <dbReference type="Pfam" id="PF00266"/>
    </source>
</evidence>
<dbReference type="PANTHER" id="PTHR43586">
    <property type="entry name" value="CYSTEINE DESULFURASE"/>
    <property type="match status" value="1"/>
</dbReference>
<dbReference type="RefSeq" id="WP_011074059.1">
    <property type="nucleotide sequence ID" value="NC_004347.2"/>
</dbReference>
<dbReference type="Proteomes" id="UP000008186">
    <property type="component" value="Chromosome"/>
</dbReference>
<accession>Q8E973</accession>
<dbReference type="PhylomeDB" id="Q8E973"/>
<dbReference type="KEGG" id="son:SO_4413"/>
<dbReference type="BioCyc" id="SONE211586:G1GMP-4080-MONOMER"/>
<protein>
    <submittedName>
        <fullName evidence="3">Kynureninase KynU</fullName>
        <ecNumber evidence="3">3.7.1.3</ecNumber>
    </submittedName>
</protein>